<dbReference type="Proteomes" id="UP001526201">
    <property type="component" value="Unassembled WGS sequence"/>
</dbReference>
<feature type="transmembrane region" description="Helical" evidence="1">
    <location>
        <begin position="223"/>
        <end position="253"/>
    </location>
</feature>
<accession>A0ABT3CJY5</accession>
<gene>
    <name evidence="2" type="ORF">H7J73_26875</name>
</gene>
<comment type="caution">
    <text evidence="2">The sequence shown here is derived from an EMBL/GenBank/DDBJ whole genome shotgun (WGS) entry which is preliminary data.</text>
</comment>
<evidence type="ECO:0000256" key="1">
    <source>
        <dbReference type="SAM" id="Phobius"/>
    </source>
</evidence>
<feature type="transmembrane region" description="Helical" evidence="1">
    <location>
        <begin position="126"/>
        <end position="147"/>
    </location>
</feature>
<feature type="transmembrane region" description="Helical" evidence="1">
    <location>
        <begin position="364"/>
        <end position="383"/>
    </location>
</feature>
<proteinExistence type="predicted"/>
<feature type="transmembrane region" description="Helical" evidence="1">
    <location>
        <begin position="265"/>
        <end position="285"/>
    </location>
</feature>
<sequence length="732" mass="77713">MLARLRARPSGLLGVFGSLVGSHASGAVAGLVFWMVAARTLSPEQVGLGAALVAAMTLLSMLGLLGVGTLLLERFKSVEVVDRWPLFSTGLAIAATGGAFVAAAWLVVSGFAHLDGVLGGLSLRTLLLLVVATVIASTCAAFDQAVIGMGASGVQLRRNLIASFVRIGFLCGALAFGFRSGEVILVSWMVGLGVSLLVSRLRSHVLPRSGVTNRERWLLVRDCWAAAVGHHGLTLAMVSGSLLLPVVVALTMSAEETAYFSQARLVADTALAVPYFLTIALFATVDDLGKFGRKARSTIILGMVLALGLIGGAAVVGQPLLGLFGPVYAQQSFPLLLLLLAAGPILVIKDHFAVLRRLQGRRMAGAVTMALWTAAELIGAIAGSVLDSPAALCVGWLTMSAGCALIALPALLRGMRETTTTATQSDHNAAVQADRALAAFWNAYVDAGRGGIRYVLRNPIDVLCAVLDLQDLPVLRTARPSVRAGGRAVREVLKIAGPLATPARWWGTAALAIPDDASTYTSGAHAQTLRRKIRAAERSGISCRLVRAAEREDLLALATFAQQTHRDERYRVPTPHNDDLLLHDLWMVAEDCAGKSLLLAVIPIDGELATLRYFRTLGTGDAHSLSRYLATQALVSELSKRGVHWLLDTSPPGAQTNGVRHFQRMVNFRYVRIRCTSRSHRAAEPAFSPGFTSAPINLDRPRPLESERDGVADLPLTVTLHVVGPSIDAGLR</sequence>
<feature type="transmembrane region" description="Helical" evidence="1">
    <location>
        <begin position="333"/>
        <end position="352"/>
    </location>
</feature>
<keyword evidence="1" id="KW-1133">Transmembrane helix</keyword>
<feature type="transmembrane region" description="Helical" evidence="1">
    <location>
        <begin position="184"/>
        <end position="202"/>
    </location>
</feature>
<organism evidence="2 3">
    <name type="scientific">Mycolicibacterium komossense</name>
    <dbReference type="NCBI Taxonomy" id="1779"/>
    <lineage>
        <taxon>Bacteria</taxon>
        <taxon>Bacillati</taxon>
        <taxon>Actinomycetota</taxon>
        <taxon>Actinomycetes</taxon>
        <taxon>Mycobacteriales</taxon>
        <taxon>Mycobacteriaceae</taxon>
        <taxon>Mycolicibacterium</taxon>
    </lineage>
</organism>
<dbReference type="RefSeq" id="WP_264070899.1">
    <property type="nucleotide sequence ID" value="NZ_JACKTY010000046.1"/>
</dbReference>
<feature type="transmembrane region" description="Helical" evidence="1">
    <location>
        <begin position="12"/>
        <end position="36"/>
    </location>
</feature>
<keyword evidence="3" id="KW-1185">Reference proteome</keyword>
<feature type="transmembrane region" description="Helical" evidence="1">
    <location>
        <begin position="84"/>
        <end position="106"/>
    </location>
</feature>
<evidence type="ECO:0000313" key="3">
    <source>
        <dbReference type="Proteomes" id="UP001526201"/>
    </source>
</evidence>
<keyword evidence="1" id="KW-0812">Transmembrane</keyword>
<feature type="transmembrane region" description="Helical" evidence="1">
    <location>
        <begin position="297"/>
        <end position="321"/>
    </location>
</feature>
<feature type="transmembrane region" description="Helical" evidence="1">
    <location>
        <begin position="389"/>
        <end position="412"/>
    </location>
</feature>
<feature type="transmembrane region" description="Helical" evidence="1">
    <location>
        <begin position="159"/>
        <end position="178"/>
    </location>
</feature>
<keyword evidence="1" id="KW-0472">Membrane</keyword>
<protein>
    <recommendedName>
        <fullName evidence="4">Phosphatidylglycerol lysyltransferase C-terminal domain-containing protein</fullName>
    </recommendedName>
</protein>
<reference evidence="2 3" key="1">
    <citation type="journal article" date="2022" name="BMC Genomics">
        <title>Comparative genome analysis of mycobacteria focusing on tRNA and non-coding RNA.</title>
        <authorList>
            <person name="Behra P.R.K."/>
            <person name="Pettersson B.M.F."/>
            <person name="Ramesh M."/>
            <person name="Das S."/>
            <person name="Dasgupta S."/>
            <person name="Kirsebom L.A."/>
        </authorList>
    </citation>
    <scope>NUCLEOTIDE SEQUENCE [LARGE SCALE GENOMIC DNA]</scope>
    <source>
        <strain evidence="2 3">DSM 44078</strain>
    </source>
</reference>
<name>A0ABT3CJY5_9MYCO</name>
<feature type="transmembrane region" description="Helical" evidence="1">
    <location>
        <begin position="48"/>
        <end position="72"/>
    </location>
</feature>
<evidence type="ECO:0000313" key="2">
    <source>
        <dbReference type="EMBL" id="MCV7229638.1"/>
    </source>
</evidence>
<dbReference type="EMBL" id="JACKTY010000046">
    <property type="protein sequence ID" value="MCV7229638.1"/>
    <property type="molecule type" value="Genomic_DNA"/>
</dbReference>
<evidence type="ECO:0008006" key="4">
    <source>
        <dbReference type="Google" id="ProtNLM"/>
    </source>
</evidence>